<evidence type="ECO:0000313" key="3">
    <source>
        <dbReference type="EMBL" id="KLN52819.1"/>
    </source>
</evidence>
<dbReference type="EMBL" id="JZWI01000044">
    <property type="protein sequence ID" value="KLN52819.1"/>
    <property type="molecule type" value="Genomic_DNA"/>
</dbReference>
<dbReference type="RefSeq" id="WP_047787234.1">
    <property type="nucleotide sequence ID" value="NZ_JZWI01000044.1"/>
</dbReference>
<dbReference type="InterPro" id="IPR007400">
    <property type="entry name" value="PrpF-like"/>
</dbReference>
<evidence type="ECO:0000256" key="1">
    <source>
        <dbReference type="ARBA" id="ARBA00007673"/>
    </source>
</evidence>
<reference evidence="3 4" key="1">
    <citation type="submission" date="2015-03" db="EMBL/GenBank/DDBJ databases">
        <title>Genome sequence of Variovorax paradoxus TBEA6.</title>
        <authorList>
            <person name="Poehlein A."/>
            <person name="Schuldes J."/>
            <person name="Wuebbeler J.H."/>
            <person name="Hiessl S."/>
            <person name="Steinbuechel A."/>
            <person name="Daniel R."/>
        </authorList>
    </citation>
    <scope>NUCLEOTIDE SEQUENCE [LARGE SCALE GENOMIC DNA]</scope>
    <source>
        <strain evidence="3 4">TBEA6</strain>
    </source>
</reference>
<gene>
    <name evidence="3" type="primary">mii1</name>
    <name evidence="3" type="ORF">VPARA_60860</name>
</gene>
<sequence>MRRRYPAAFIRGGTSKALVFHVRDLPADRAEWDEIFMKAMGTPDRYGRQLNGMGGGVSSLSKVCVVGPPSVPGADVDYTFAQVQVQDAMVDYSGNCGNMSSAIGPFAVDEGLVDAPLSGEVCVRIHNTNTRKIIASRFEVREGRSVETGNLAIPGVDGTGAPVRLDFLSPGGASTGKLLPSATASQEFEIRGVGRVTASLVDAANACVFVAASDLGLAGGESPEELGSNARVMSALADLRLQASVAMGIAPDIAAAAAIRMIPLIAIVSAPQHTTTLSGEAIEAGTADLVVRMLSNGQPHRALPLTGSLCTAVAMQIEGSVPARLARAGRDPSALRIAMPSGVLTVAADVGRTPEGWHVAHGSFYRTTRRLFDGHVYA</sequence>
<dbReference type="PANTHER" id="PTHR43709:SF2">
    <property type="entry name" value="DUF453 DOMAIN PROTEIN (AFU_ORTHOLOGUE AFUA_6G00360)"/>
    <property type="match status" value="1"/>
</dbReference>
<dbReference type="Gene3D" id="3.10.310.10">
    <property type="entry name" value="Diaminopimelate Epimerase, Chain A, domain 1"/>
    <property type="match status" value="2"/>
</dbReference>
<organism evidence="3 4">
    <name type="scientific">Variovorax paradoxus</name>
    <dbReference type="NCBI Taxonomy" id="34073"/>
    <lineage>
        <taxon>Bacteria</taxon>
        <taxon>Pseudomonadati</taxon>
        <taxon>Pseudomonadota</taxon>
        <taxon>Betaproteobacteria</taxon>
        <taxon>Burkholderiales</taxon>
        <taxon>Comamonadaceae</taxon>
        <taxon>Variovorax</taxon>
    </lineage>
</organism>
<dbReference type="AlphaFoldDB" id="A0A0H2LRE6"/>
<name>A0A0H2LRE6_VARPD</name>
<proteinExistence type="inferred from homology"/>
<dbReference type="SUPFAM" id="SSF54506">
    <property type="entry name" value="Diaminopimelate epimerase-like"/>
    <property type="match status" value="2"/>
</dbReference>
<protein>
    <submittedName>
        <fullName evidence="3">3-methylitaconate isomerase</fullName>
        <ecNumber evidence="3">5.3.3.6</ecNumber>
    </submittedName>
</protein>
<keyword evidence="2 3" id="KW-0413">Isomerase</keyword>
<dbReference type="PATRIC" id="fig|34073.19.peg.6252"/>
<comment type="caution">
    <text evidence="3">The sequence shown here is derived from an EMBL/GenBank/DDBJ whole genome shotgun (WGS) entry which is preliminary data.</text>
</comment>
<evidence type="ECO:0000313" key="4">
    <source>
        <dbReference type="Proteomes" id="UP000035170"/>
    </source>
</evidence>
<dbReference type="EC" id="5.3.3.6" evidence="3"/>
<evidence type="ECO:0000256" key="2">
    <source>
        <dbReference type="ARBA" id="ARBA00023235"/>
    </source>
</evidence>
<comment type="similarity">
    <text evidence="1">Belongs to the PrpF family.</text>
</comment>
<dbReference type="Proteomes" id="UP000035170">
    <property type="component" value="Unassembled WGS sequence"/>
</dbReference>
<dbReference type="Pfam" id="PF04303">
    <property type="entry name" value="PrpF"/>
    <property type="match status" value="1"/>
</dbReference>
<dbReference type="PANTHER" id="PTHR43709">
    <property type="entry name" value="ACONITATE ISOMERASE-RELATED"/>
    <property type="match status" value="1"/>
</dbReference>
<dbReference type="GO" id="GO:0050100">
    <property type="term" value="F:methylitaconate delta-isomerase activity"/>
    <property type="evidence" value="ECO:0007669"/>
    <property type="project" value="UniProtKB-EC"/>
</dbReference>
<keyword evidence="4" id="KW-1185">Reference proteome</keyword>
<accession>A0A0H2LRE6</accession>